<gene>
    <name evidence="2" type="ORF">AVEN_160258_1</name>
    <name evidence="1" type="ORF">AVEN_41407_1</name>
</gene>
<keyword evidence="3" id="KW-1185">Reference proteome</keyword>
<evidence type="ECO:0000313" key="2">
    <source>
        <dbReference type="EMBL" id="GBO34817.1"/>
    </source>
</evidence>
<reference evidence="2 3" key="1">
    <citation type="journal article" date="2019" name="Sci. Rep.">
        <title>Orb-weaving spider Araneus ventricosus genome elucidates the spidroin gene catalogue.</title>
        <authorList>
            <person name="Kono N."/>
            <person name="Nakamura H."/>
            <person name="Ohtoshi R."/>
            <person name="Moran D.A.P."/>
            <person name="Shinohara A."/>
            <person name="Yoshida Y."/>
            <person name="Fujiwara M."/>
            <person name="Mori M."/>
            <person name="Tomita M."/>
            <person name="Arakawa K."/>
        </authorList>
    </citation>
    <scope>NUCLEOTIDE SEQUENCE [LARGE SCALE GENOMIC DNA]</scope>
</reference>
<dbReference type="Proteomes" id="UP000499080">
    <property type="component" value="Unassembled WGS sequence"/>
</dbReference>
<sequence>MAIPNCTHPGFGSLPEIWPGVSKRCGIGEKGERRKGLGKDWIHKRQTEFPGLYAAPRESIPGPLRHTPIFGAKITTSCPWSAAVQPEGRWYSLRRYGSFGLVPQVPTKCQTFLFFKPPARDIKCKNKSLVLMQW</sequence>
<dbReference type="EMBL" id="BGPR01058690">
    <property type="protein sequence ID" value="GBO34817.1"/>
    <property type="molecule type" value="Genomic_DNA"/>
</dbReference>
<organism evidence="2 3">
    <name type="scientific">Araneus ventricosus</name>
    <name type="common">Orbweaver spider</name>
    <name type="synonym">Epeira ventricosa</name>
    <dbReference type="NCBI Taxonomy" id="182803"/>
    <lineage>
        <taxon>Eukaryota</taxon>
        <taxon>Metazoa</taxon>
        <taxon>Ecdysozoa</taxon>
        <taxon>Arthropoda</taxon>
        <taxon>Chelicerata</taxon>
        <taxon>Arachnida</taxon>
        <taxon>Araneae</taxon>
        <taxon>Araneomorphae</taxon>
        <taxon>Entelegynae</taxon>
        <taxon>Araneoidea</taxon>
        <taxon>Araneidae</taxon>
        <taxon>Araneus</taxon>
    </lineage>
</organism>
<comment type="caution">
    <text evidence="2">The sequence shown here is derived from an EMBL/GenBank/DDBJ whole genome shotgun (WGS) entry which is preliminary data.</text>
</comment>
<evidence type="ECO:0000313" key="3">
    <source>
        <dbReference type="Proteomes" id="UP000499080"/>
    </source>
</evidence>
<name>A0A4Y2WFH9_ARAVE</name>
<accession>A0A4Y2WFH9</accession>
<protein>
    <submittedName>
        <fullName evidence="2">Uncharacterized protein</fullName>
    </submittedName>
</protein>
<proteinExistence type="predicted"/>
<dbReference type="EMBL" id="BGPR01058687">
    <property type="protein sequence ID" value="GBO34813.1"/>
    <property type="molecule type" value="Genomic_DNA"/>
</dbReference>
<dbReference type="AlphaFoldDB" id="A0A4Y2WFH9"/>
<evidence type="ECO:0000313" key="1">
    <source>
        <dbReference type="EMBL" id="GBO34813.1"/>
    </source>
</evidence>